<dbReference type="STRING" id="92696.A0A4R0R3P6"/>
<evidence type="ECO:0000256" key="1">
    <source>
        <dbReference type="SAM" id="MobiDB-lite"/>
    </source>
</evidence>
<reference evidence="3 4" key="1">
    <citation type="submission" date="2018-11" db="EMBL/GenBank/DDBJ databases">
        <title>Genome assembly of Steccherinum ochraceum LE-BIN_3174, the white-rot fungus of the Steccherinaceae family (The Residual Polyporoid clade, Polyporales, Basidiomycota).</title>
        <authorList>
            <person name="Fedorova T.V."/>
            <person name="Glazunova O.A."/>
            <person name="Landesman E.O."/>
            <person name="Moiseenko K.V."/>
            <person name="Psurtseva N.V."/>
            <person name="Savinova O.S."/>
            <person name="Shakhova N.V."/>
            <person name="Tyazhelova T.V."/>
            <person name="Vasina D.V."/>
        </authorList>
    </citation>
    <scope>NUCLEOTIDE SEQUENCE [LARGE SCALE GENOMIC DNA]</scope>
    <source>
        <strain evidence="3 4">LE-BIN_3174</strain>
    </source>
</reference>
<feature type="transmembrane region" description="Helical" evidence="2">
    <location>
        <begin position="99"/>
        <end position="117"/>
    </location>
</feature>
<dbReference type="EMBL" id="RWJN01000554">
    <property type="protein sequence ID" value="TCD60726.1"/>
    <property type="molecule type" value="Genomic_DNA"/>
</dbReference>
<keyword evidence="2" id="KW-0812">Transmembrane</keyword>
<sequence>MVALAELGIVAATLQSMLYGLAVLMFILTMWILLRDRRRRLNRTMIGASFALIVLATAELVVNIVRLRNGLLSDGPKHPGGVEGYFADAAEPLYITKGALYNVQTLILDAVVIYRAYVVWQRWYMILLPTIGWCALLASIIGLNHVFATIHPNTEDIFGPSTSGWVTAVYATTLATNVIATALLAYRIWRVNRRAAEFVPSGRLTVILHVVLESGTIYSVTVIAALITFVAGSRVISVILDLISPIISIVFNMIIVRVGLSTGKTGLPAIGLESAGNTSDLEFAATNPRPPAVVRATRGEVGVELKSMTIDLTSLHETDGTSLNDPDVKHATISTDSSEDKRKKSI</sequence>
<feature type="transmembrane region" description="Helical" evidence="2">
    <location>
        <begin position="124"/>
        <end position="147"/>
    </location>
</feature>
<feature type="transmembrane region" description="Helical" evidence="2">
    <location>
        <begin position="206"/>
        <end position="229"/>
    </location>
</feature>
<gene>
    <name evidence="3" type="ORF">EIP91_009632</name>
</gene>
<feature type="transmembrane region" description="Helical" evidence="2">
    <location>
        <begin position="46"/>
        <end position="65"/>
    </location>
</feature>
<name>A0A4R0R3P6_9APHY</name>
<evidence type="ECO:0000256" key="2">
    <source>
        <dbReference type="SAM" id="Phobius"/>
    </source>
</evidence>
<evidence type="ECO:0000313" key="4">
    <source>
        <dbReference type="Proteomes" id="UP000292702"/>
    </source>
</evidence>
<keyword evidence="2" id="KW-1133">Transmembrane helix</keyword>
<organism evidence="3 4">
    <name type="scientific">Steccherinum ochraceum</name>
    <dbReference type="NCBI Taxonomy" id="92696"/>
    <lineage>
        <taxon>Eukaryota</taxon>
        <taxon>Fungi</taxon>
        <taxon>Dikarya</taxon>
        <taxon>Basidiomycota</taxon>
        <taxon>Agaricomycotina</taxon>
        <taxon>Agaricomycetes</taxon>
        <taxon>Polyporales</taxon>
        <taxon>Steccherinaceae</taxon>
        <taxon>Steccherinum</taxon>
    </lineage>
</organism>
<dbReference type="AlphaFoldDB" id="A0A4R0R3P6"/>
<keyword evidence="4" id="KW-1185">Reference proteome</keyword>
<evidence type="ECO:0000313" key="3">
    <source>
        <dbReference type="EMBL" id="TCD60726.1"/>
    </source>
</evidence>
<comment type="caution">
    <text evidence="3">The sequence shown here is derived from an EMBL/GenBank/DDBJ whole genome shotgun (WGS) entry which is preliminary data.</text>
</comment>
<protein>
    <submittedName>
        <fullName evidence="3">Uncharacterized protein</fullName>
    </submittedName>
</protein>
<accession>A0A4R0R3P6</accession>
<dbReference type="OrthoDB" id="3354175at2759"/>
<dbReference type="Proteomes" id="UP000292702">
    <property type="component" value="Unassembled WGS sequence"/>
</dbReference>
<feature type="transmembrane region" description="Helical" evidence="2">
    <location>
        <begin position="16"/>
        <end position="34"/>
    </location>
</feature>
<proteinExistence type="predicted"/>
<feature type="region of interest" description="Disordered" evidence="1">
    <location>
        <begin position="317"/>
        <end position="346"/>
    </location>
</feature>
<keyword evidence="2" id="KW-0472">Membrane</keyword>
<feature type="transmembrane region" description="Helical" evidence="2">
    <location>
        <begin position="167"/>
        <end position="186"/>
    </location>
</feature>
<feature type="transmembrane region" description="Helical" evidence="2">
    <location>
        <begin position="235"/>
        <end position="255"/>
    </location>
</feature>